<dbReference type="PANTHER" id="PTHR15641">
    <property type="entry name" value="ELONGATOR COMPLEX PROTEIN 5"/>
    <property type="match status" value="1"/>
</dbReference>
<evidence type="ECO:0000256" key="1">
    <source>
        <dbReference type="ARBA" id="ARBA00004123"/>
    </source>
</evidence>
<dbReference type="Proteomes" id="UP000240883">
    <property type="component" value="Unassembled WGS sequence"/>
</dbReference>
<dbReference type="GO" id="GO:0002098">
    <property type="term" value="P:tRNA wobble uridine modification"/>
    <property type="evidence" value="ECO:0007669"/>
    <property type="project" value="InterPro"/>
</dbReference>
<sequence length="443" mass="49775">MATTSIPGDDRMANMDWDAVLTTPSIVQHLVREDGSTLGWLDDLRQQRKVERAQYHRAKQLQPEGLTASFQPRDRVPDCSNWIKKHNSYDGSIRKRKTNTYRPRNMARAPTLAQYQRHSIHLMMRVLNLRTNASPFTLVLDDLNQRAMPLVGELVRRGLSRNVNVVIVAFETTRFHPAVRHIPAYGDSTGDQILQGIEDAMKDFKESLVIVDSLHDLVKVKNVDMGAVFHLVAVKYASTLIGIYHQDMLPAQDVDQPYAPHPLDVFKYMATCVMTCKSFAHVLAAKAAKERSLPEPTHGLLQGAEGVVQCLNANDHRGIVLEAEFRRKSGRPESETYFLRNARATDYNEPLPGMPFGTLKQEFVVLLDQVPTYASPEVIALVNSTEGEVASTFNLGLTEKQKEAREGVVLPYFDAQNPEGGEGGRILYDMGSEDDFDEEEDEI</sequence>
<name>A0A2T2NZB4_CORCC</name>
<feature type="region of interest" description="Disordered" evidence="9">
    <location>
        <begin position="420"/>
        <end position="443"/>
    </location>
</feature>
<evidence type="ECO:0000256" key="7">
    <source>
        <dbReference type="ARBA" id="ARBA00022694"/>
    </source>
</evidence>
<comment type="pathway">
    <text evidence="3">tRNA modification; 5-methoxycarbonylmethyl-2-thiouridine-tRNA biosynthesis.</text>
</comment>
<dbReference type="GO" id="GO:0005634">
    <property type="term" value="C:nucleus"/>
    <property type="evidence" value="ECO:0007669"/>
    <property type="project" value="UniProtKB-SubCell"/>
</dbReference>
<dbReference type="CDD" id="cd19496">
    <property type="entry name" value="Elp5"/>
    <property type="match status" value="1"/>
</dbReference>
<dbReference type="GO" id="GO:0000049">
    <property type="term" value="F:tRNA binding"/>
    <property type="evidence" value="ECO:0007669"/>
    <property type="project" value="TreeGrafter"/>
</dbReference>
<evidence type="ECO:0000256" key="4">
    <source>
        <dbReference type="ARBA" id="ARBA00009567"/>
    </source>
</evidence>
<comment type="subcellular location">
    <subcellularLocation>
        <location evidence="2">Cytoplasm</location>
    </subcellularLocation>
    <subcellularLocation>
        <location evidence="1">Nucleus</location>
    </subcellularLocation>
</comment>
<dbReference type="AlphaFoldDB" id="A0A2T2NZB4"/>
<dbReference type="GO" id="GO:0005829">
    <property type="term" value="C:cytosol"/>
    <property type="evidence" value="ECO:0007669"/>
    <property type="project" value="TreeGrafter"/>
</dbReference>
<dbReference type="Pfam" id="PF10483">
    <property type="entry name" value="Elong_Iki1"/>
    <property type="match status" value="1"/>
</dbReference>
<evidence type="ECO:0000313" key="11">
    <source>
        <dbReference type="Proteomes" id="UP000240883"/>
    </source>
</evidence>
<dbReference type="GO" id="GO:0033588">
    <property type="term" value="C:elongator holoenzyme complex"/>
    <property type="evidence" value="ECO:0007669"/>
    <property type="project" value="InterPro"/>
</dbReference>
<evidence type="ECO:0000256" key="3">
    <source>
        <dbReference type="ARBA" id="ARBA00005043"/>
    </source>
</evidence>
<evidence type="ECO:0000256" key="5">
    <source>
        <dbReference type="ARBA" id="ARBA00020264"/>
    </source>
</evidence>
<accession>A0A2T2NZB4</accession>
<dbReference type="Gene3D" id="3.40.50.300">
    <property type="entry name" value="P-loop containing nucleotide triphosphate hydrolases"/>
    <property type="match status" value="1"/>
</dbReference>
<keyword evidence="11" id="KW-1185">Reference proteome</keyword>
<feature type="compositionally biased region" description="Acidic residues" evidence="9">
    <location>
        <begin position="431"/>
        <end position="443"/>
    </location>
</feature>
<evidence type="ECO:0000256" key="6">
    <source>
        <dbReference type="ARBA" id="ARBA00022490"/>
    </source>
</evidence>
<dbReference type="PANTHER" id="PTHR15641:SF1">
    <property type="entry name" value="ELONGATOR COMPLEX PROTEIN 5"/>
    <property type="match status" value="1"/>
</dbReference>
<dbReference type="InterPro" id="IPR027417">
    <property type="entry name" value="P-loop_NTPase"/>
</dbReference>
<proteinExistence type="inferred from homology"/>
<keyword evidence="6" id="KW-0963">Cytoplasm</keyword>
<evidence type="ECO:0000256" key="8">
    <source>
        <dbReference type="ARBA" id="ARBA00023242"/>
    </source>
</evidence>
<comment type="similarity">
    <text evidence="4">Belongs to the ELP5 family.</text>
</comment>
<dbReference type="OrthoDB" id="166907at2759"/>
<dbReference type="EMBL" id="KZ678131">
    <property type="protein sequence ID" value="PSN70757.1"/>
    <property type="molecule type" value="Genomic_DNA"/>
</dbReference>
<evidence type="ECO:0000313" key="10">
    <source>
        <dbReference type="EMBL" id="PSN70757.1"/>
    </source>
</evidence>
<keyword evidence="7" id="KW-0819">tRNA processing</keyword>
<organism evidence="10 11">
    <name type="scientific">Corynespora cassiicola Philippines</name>
    <dbReference type="NCBI Taxonomy" id="1448308"/>
    <lineage>
        <taxon>Eukaryota</taxon>
        <taxon>Fungi</taxon>
        <taxon>Dikarya</taxon>
        <taxon>Ascomycota</taxon>
        <taxon>Pezizomycotina</taxon>
        <taxon>Dothideomycetes</taxon>
        <taxon>Pleosporomycetidae</taxon>
        <taxon>Pleosporales</taxon>
        <taxon>Corynesporascaceae</taxon>
        <taxon>Corynespora</taxon>
    </lineage>
</organism>
<reference evidence="10 11" key="1">
    <citation type="journal article" date="2018" name="Front. Microbiol.">
        <title>Genome-Wide Analysis of Corynespora cassiicola Leaf Fall Disease Putative Effectors.</title>
        <authorList>
            <person name="Lopez D."/>
            <person name="Ribeiro S."/>
            <person name="Label P."/>
            <person name="Fumanal B."/>
            <person name="Venisse J.S."/>
            <person name="Kohler A."/>
            <person name="de Oliveira R.R."/>
            <person name="Labutti K."/>
            <person name="Lipzen A."/>
            <person name="Lail K."/>
            <person name="Bauer D."/>
            <person name="Ohm R.A."/>
            <person name="Barry K.W."/>
            <person name="Spatafora J."/>
            <person name="Grigoriev I.V."/>
            <person name="Martin F.M."/>
            <person name="Pujade-Renaud V."/>
        </authorList>
    </citation>
    <scope>NUCLEOTIDE SEQUENCE [LARGE SCALE GENOMIC DNA]</scope>
    <source>
        <strain evidence="10 11">Philippines</strain>
    </source>
</reference>
<keyword evidence="8" id="KW-0539">Nucleus</keyword>
<protein>
    <recommendedName>
        <fullName evidence="5">Elongator complex protein 5</fullName>
    </recommendedName>
</protein>
<dbReference type="InterPro" id="IPR019519">
    <property type="entry name" value="Elp5"/>
</dbReference>
<evidence type="ECO:0000256" key="9">
    <source>
        <dbReference type="SAM" id="MobiDB-lite"/>
    </source>
</evidence>
<evidence type="ECO:0000256" key="2">
    <source>
        <dbReference type="ARBA" id="ARBA00004496"/>
    </source>
</evidence>
<gene>
    <name evidence="10" type="ORF">BS50DRAFT_570261</name>
</gene>
<dbReference type="UniPathway" id="UPA00988"/>
<dbReference type="STRING" id="1448308.A0A2T2NZB4"/>